<protein>
    <submittedName>
        <fullName evidence="3">Glycogen debranching N-terminal domain-containing protein</fullName>
    </submittedName>
</protein>
<dbReference type="Gene3D" id="1.50.10.10">
    <property type="match status" value="1"/>
</dbReference>
<feature type="domain" description="Putative glycogen debranching enzyme N-terminal" evidence="1">
    <location>
        <begin position="22"/>
        <end position="200"/>
    </location>
</feature>
<dbReference type="SUPFAM" id="SSF48208">
    <property type="entry name" value="Six-hairpin glycosidases"/>
    <property type="match status" value="1"/>
</dbReference>
<organism evidence="3 4">
    <name type="scientific">Arthrobacter methylotrophus</name>
    <dbReference type="NCBI Taxonomy" id="121291"/>
    <lineage>
        <taxon>Bacteria</taxon>
        <taxon>Bacillati</taxon>
        <taxon>Actinomycetota</taxon>
        <taxon>Actinomycetes</taxon>
        <taxon>Micrococcales</taxon>
        <taxon>Micrococcaceae</taxon>
        <taxon>Arthrobacter</taxon>
    </lineage>
</organism>
<keyword evidence="4" id="KW-1185">Reference proteome</keyword>
<dbReference type="EMBL" id="JBHMBH010000029">
    <property type="protein sequence ID" value="MFB9715203.1"/>
    <property type="molecule type" value="Genomic_DNA"/>
</dbReference>
<reference evidence="3 4" key="1">
    <citation type="submission" date="2024-09" db="EMBL/GenBank/DDBJ databases">
        <authorList>
            <person name="Sun Q."/>
            <person name="Mori K."/>
        </authorList>
    </citation>
    <scope>NUCLEOTIDE SEQUENCE [LARGE SCALE GENOMIC DNA]</scope>
    <source>
        <strain evidence="3 4">JCM 13519</strain>
    </source>
</reference>
<evidence type="ECO:0000313" key="3">
    <source>
        <dbReference type="EMBL" id="MFB9715203.1"/>
    </source>
</evidence>
<dbReference type="InterPro" id="IPR032856">
    <property type="entry name" value="GDE_N_bis"/>
</dbReference>
<sequence>MTGWNAENLAGSAGAGAVTLLAGTSFCVSAANGDMDQLRPHGMFFRDTRFVSNWVLAVNGHPIEALGSPVPEPYRADFVGRAARTDGLADSHLLIERRRSLFGGVREDITVRNFSTQTSHCTVSLTVNADFADIFEVKEGRAHHRTIHLVRGSDGTLVLEAERQGHHVLVTIDAPNAVVDRDVLSYDITIGPQGHWSTSVTATPSIDGVGPDADAQMWGSQRPYDVPEERLQEWHGKVPQTEVANHAFDEALARSRADLGSLRIFDPDHPGRTVVAAGSPWFMALFGRDSLLTSFMTLPLDPSLALGTLQTLADHQGRAVNPLSEEEPGRILHEVRLGASTGLALGGGSAYYGSVDATPLFVTLAGELTRWGFRSEVTQSLLPAVNRALDWIRDYGDADGDGFVEYSRATDQGLFNQGWKDSADGINFADGTLAEPPIALCEVQGYVYTAYLSRALIAEQDGDTKLAAVWGARAAELKRKFNEQFWLPERGYFAIALDRDKRPVDACASNMGHCLWSGIVDDDKASLVAERLMSDTMFTGWGVRTLASDMAAYNPASYHNGSVWPHDNALIAGGLMRYGFVEESQRIVTGLLDAAEAFGGRLPELFCGLDRKSYGMPVPYPSSCSPQAWAAATPVHLLRVLLRFDPCLTHGGLWLAPVLPDGFGDIKMRNIPLAGSRISVEVVNGETRVTELPENIALHREARKPLSDLLDVYRAGASPRRGQ</sequence>
<dbReference type="Proteomes" id="UP001589536">
    <property type="component" value="Unassembled WGS sequence"/>
</dbReference>
<dbReference type="RefSeq" id="WP_345035585.1">
    <property type="nucleotide sequence ID" value="NZ_BAABED010000001.1"/>
</dbReference>
<dbReference type="InterPro" id="IPR008928">
    <property type="entry name" value="6-hairpin_glycosidase_sf"/>
</dbReference>
<dbReference type="InterPro" id="IPR012341">
    <property type="entry name" value="6hp_glycosidase-like_sf"/>
</dbReference>
<accession>A0ABV5USL6</accession>
<name>A0ABV5USL6_9MICC</name>
<gene>
    <name evidence="3" type="ORF">ACFFPI_13875</name>
</gene>
<dbReference type="Pfam" id="PF14742">
    <property type="entry name" value="GDE_N_bis"/>
    <property type="match status" value="1"/>
</dbReference>
<feature type="domain" description="Mannosylglycerate hydrolase MGH1-like glycoside hydrolase" evidence="2">
    <location>
        <begin position="379"/>
        <end position="595"/>
    </location>
</feature>
<dbReference type="Pfam" id="PF22422">
    <property type="entry name" value="MGH1-like_GH"/>
    <property type="match status" value="1"/>
</dbReference>
<comment type="caution">
    <text evidence="3">The sequence shown here is derived from an EMBL/GenBank/DDBJ whole genome shotgun (WGS) entry which is preliminary data.</text>
</comment>
<evidence type="ECO:0000259" key="2">
    <source>
        <dbReference type="Pfam" id="PF22422"/>
    </source>
</evidence>
<evidence type="ECO:0000313" key="4">
    <source>
        <dbReference type="Proteomes" id="UP001589536"/>
    </source>
</evidence>
<proteinExistence type="predicted"/>
<dbReference type="InterPro" id="IPR054491">
    <property type="entry name" value="MGH1-like_GH"/>
</dbReference>
<evidence type="ECO:0000259" key="1">
    <source>
        <dbReference type="Pfam" id="PF14742"/>
    </source>
</evidence>